<dbReference type="RefSeq" id="WP_188315730.1">
    <property type="nucleotide sequence ID" value="NZ_JABTCG010000012.1"/>
</dbReference>
<gene>
    <name evidence="2" type="ORF">HPE63_18180</name>
</gene>
<dbReference type="EMBL" id="JABTCG010000012">
    <property type="protein sequence ID" value="MBD0852610.1"/>
    <property type="molecule type" value="Genomic_DNA"/>
</dbReference>
<evidence type="ECO:0000256" key="1">
    <source>
        <dbReference type="ARBA" id="ARBA00022729"/>
    </source>
</evidence>
<keyword evidence="3" id="KW-1185">Reference proteome</keyword>
<accession>A0ABR7VG32</accession>
<dbReference type="InterPro" id="IPR051829">
    <property type="entry name" value="Multiheme_Cytochr_ET"/>
</dbReference>
<organism evidence="2 3">
    <name type="scientific">Maribacter arenosus</name>
    <dbReference type="NCBI Taxonomy" id="1854708"/>
    <lineage>
        <taxon>Bacteria</taxon>
        <taxon>Pseudomonadati</taxon>
        <taxon>Bacteroidota</taxon>
        <taxon>Flavobacteriia</taxon>
        <taxon>Flavobacteriales</taxon>
        <taxon>Flavobacteriaceae</taxon>
        <taxon>Maribacter</taxon>
    </lineage>
</organism>
<evidence type="ECO:0000313" key="2">
    <source>
        <dbReference type="EMBL" id="MBD0852610.1"/>
    </source>
</evidence>
<evidence type="ECO:0000313" key="3">
    <source>
        <dbReference type="Proteomes" id="UP000598350"/>
    </source>
</evidence>
<dbReference type="Proteomes" id="UP000598350">
    <property type="component" value="Unassembled WGS sequence"/>
</dbReference>
<proteinExistence type="predicted"/>
<protein>
    <submittedName>
        <fullName evidence="2">Cytochrome c family protein</fullName>
    </submittedName>
</protein>
<dbReference type="SUPFAM" id="SSF48695">
    <property type="entry name" value="Multiheme cytochromes"/>
    <property type="match status" value="3"/>
</dbReference>
<dbReference type="PANTHER" id="PTHR35038">
    <property type="entry name" value="DISSIMILATORY SULFITE REDUCTASE SIRA"/>
    <property type="match status" value="1"/>
</dbReference>
<reference evidence="2 3" key="1">
    <citation type="submission" date="2020-05" db="EMBL/GenBank/DDBJ databases">
        <title>The draft genome sequence of Maribacter arenosus CAU 1321.</title>
        <authorList>
            <person name="Mu L."/>
        </authorList>
    </citation>
    <scope>NUCLEOTIDE SEQUENCE [LARGE SCALE GENOMIC DNA]</scope>
    <source>
        <strain evidence="2 3">CAU 1321</strain>
    </source>
</reference>
<comment type="caution">
    <text evidence="2">The sequence shown here is derived from an EMBL/GenBank/DDBJ whole genome shotgun (WGS) entry which is preliminary data.</text>
</comment>
<dbReference type="CDD" id="cd08168">
    <property type="entry name" value="Cytochrom_C3"/>
    <property type="match status" value="1"/>
</dbReference>
<sequence>MRLNLKHSLFLFFLSITFSHGQISPGDLSEAHAELEGMSNCTQCHDLGDKVSDRKCLECHKEIQTLVNRKQGLHGQTDVIKKDCFECHSDHHGRKFDMIHLDEDAFDHNQTGYVLEGAHEEVDCRKCHVSENIADAEIRKRKNTYLGLDETCLSCHDDYHQETLSNTCVDCHDMNSFEPASKFDHDKTDFALKGEHIEVDCKECHQVTIRNGKEFQEFTDLAFNDCVSCHEDPHNKQLVGQCAQCHTETSFNDFKGMGSFDHNQTRFELRGSHNQVDCFTCHASNSDPLKVLQDQRNFNENSCVSCHEDVHNGNFGQDCVKCHKESSFLSLRSMDFFDHSVTDYPLEGKHIEVDCKQCHKKRFTTPIDFSACTNCHDDYHKGEFKENGVSPDCVQCHSLEKGFDYSLYTLEQHQETEFPLEGAHIATPCFACHVSEDDKKWTFRNLGETCVDCHLDIHEGYISEKYYPKDDCTACHANDAWTTVDFDHNQTQWSLTGKHTDVSCRECHFIEIADNKANSEQKFANLDTKCISCHENKHDETFAINGVTDCMRCHVTSSWFPETFNHELTDFPLEGEHAKIQCSACHEIANAEGEIEVVYKIQKFRCIDCHL</sequence>
<name>A0ABR7VG32_9FLAO</name>
<dbReference type="InterPro" id="IPR036280">
    <property type="entry name" value="Multihaem_cyt_sf"/>
</dbReference>
<dbReference type="Gene3D" id="3.90.10.10">
    <property type="entry name" value="Cytochrome C3"/>
    <property type="match status" value="6"/>
</dbReference>
<keyword evidence="1" id="KW-0732">Signal</keyword>